<dbReference type="InterPro" id="IPR006015">
    <property type="entry name" value="Universal_stress_UspA"/>
</dbReference>
<accession>A0A916J9B9</accession>
<dbReference type="Gene3D" id="3.40.50.12370">
    <property type="match status" value="1"/>
</dbReference>
<feature type="domain" description="UspA" evidence="2">
    <location>
        <begin position="223"/>
        <end position="281"/>
    </location>
</feature>
<reference evidence="3" key="1">
    <citation type="submission" date="2021-04" db="EMBL/GenBank/DDBJ databases">
        <authorList>
            <person name="Rodrigo-Torres L."/>
            <person name="Arahal R. D."/>
            <person name="Lucena T."/>
        </authorList>
    </citation>
    <scope>NUCLEOTIDE SEQUENCE</scope>
    <source>
        <strain evidence="3">CECT 9275</strain>
    </source>
</reference>
<name>A0A916J9B9_9BACT</name>
<dbReference type="Proteomes" id="UP000680038">
    <property type="component" value="Unassembled WGS sequence"/>
</dbReference>
<dbReference type="InterPro" id="IPR006016">
    <property type="entry name" value="UspA"/>
</dbReference>
<sequence>MKKILIPIDFSENADKVIAAAKIIADKYQSELLVLHAYEPYIADVNLTTGNVLPGIGSPDLLSLSNELQQEFQERLEEYVRKLVAEGYRSTALWYPGGIKPAVKQAYADHTPDLIILGRTGEGGFLDKLIGSSATDIALHASCPVLVIPPQNKPTSFASTVYATQLEYAENNILHELLPFTSQLGSSVKFLKVHSRTQPDIQPDHQYMAELKAEFNISDDAFVSREALHVIDGIEAYCDEIGADLLVVSARERSFIEEFLINPGLTKKLIVHTHIPLLVYHLT</sequence>
<organism evidence="3 4">
    <name type="scientific">Dyadobacter helix</name>
    <dbReference type="NCBI Taxonomy" id="2822344"/>
    <lineage>
        <taxon>Bacteria</taxon>
        <taxon>Pseudomonadati</taxon>
        <taxon>Bacteroidota</taxon>
        <taxon>Cytophagia</taxon>
        <taxon>Cytophagales</taxon>
        <taxon>Spirosomataceae</taxon>
        <taxon>Dyadobacter</taxon>
    </lineage>
</organism>
<gene>
    <name evidence="3" type="ORF">DYBT9275_00812</name>
</gene>
<proteinExistence type="inferred from homology"/>
<evidence type="ECO:0000256" key="1">
    <source>
        <dbReference type="ARBA" id="ARBA00008791"/>
    </source>
</evidence>
<dbReference type="EMBL" id="CAJRAF010000001">
    <property type="protein sequence ID" value="CAG4991689.1"/>
    <property type="molecule type" value="Genomic_DNA"/>
</dbReference>
<keyword evidence="4" id="KW-1185">Reference proteome</keyword>
<dbReference type="RefSeq" id="WP_215237532.1">
    <property type="nucleotide sequence ID" value="NZ_CAJRAF010000001.1"/>
</dbReference>
<dbReference type="PANTHER" id="PTHR46268:SF6">
    <property type="entry name" value="UNIVERSAL STRESS PROTEIN UP12"/>
    <property type="match status" value="1"/>
</dbReference>
<comment type="caution">
    <text evidence="3">The sequence shown here is derived from an EMBL/GenBank/DDBJ whole genome shotgun (WGS) entry which is preliminary data.</text>
</comment>
<evidence type="ECO:0000313" key="4">
    <source>
        <dbReference type="Proteomes" id="UP000680038"/>
    </source>
</evidence>
<dbReference type="PRINTS" id="PR01438">
    <property type="entry name" value="UNVRSLSTRESS"/>
</dbReference>
<comment type="similarity">
    <text evidence="1">Belongs to the universal stress protein A family.</text>
</comment>
<dbReference type="AlphaFoldDB" id="A0A916J9B9"/>
<protein>
    <recommendedName>
        <fullName evidence="2">UspA domain-containing protein</fullName>
    </recommendedName>
</protein>
<dbReference type="CDD" id="cd00293">
    <property type="entry name" value="USP-like"/>
    <property type="match status" value="1"/>
</dbReference>
<feature type="domain" description="UspA" evidence="2">
    <location>
        <begin position="1"/>
        <end position="149"/>
    </location>
</feature>
<dbReference type="SUPFAM" id="SSF52402">
    <property type="entry name" value="Adenine nucleotide alpha hydrolases-like"/>
    <property type="match status" value="2"/>
</dbReference>
<dbReference type="Pfam" id="PF00582">
    <property type="entry name" value="Usp"/>
    <property type="match status" value="2"/>
</dbReference>
<evidence type="ECO:0000313" key="3">
    <source>
        <dbReference type="EMBL" id="CAG4991689.1"/>
    </source>
</evidence>
<evidence type="ECO:0000259" key="2">
    <source>
        <dbReference type="Pfam" id="PF00582"/>
    </source>
</evidence>
<dbReference type="PANTHER" id="PTHR46268">
    <property type="entry name" value="STRESS RESPONSE PROTEIN NHAX"/>
    <property type="match status" value="1"/>
</dbReference>